<dbReference type="AlphaFoldDB" id="A0A3A8JYJ8"/>
<accession>A0A3A8JYJ8</accession>
<dbReference type="RefSeq" id="WP_120604896.1">
    <property type="nucleotide sequence ID" value="NZ_RAWE01000096.1"/>
</dbReference>
<organism evidence="1 2">
    <name type="scientific">Corallococcus carmarthensis</name>
    <dbReference type="NCBI Taxonomy" id="2316728"/>
    <lineage>
        <taxon>Bacteria</taxon>
        <taxon>Pseudomonadati</taxon>
        <taxon>Myxococcota</taxon>
        <taxon>Myxococcia</taxon>
        <taxon>Myxococcales</taxon>
        <taxon>Cystobacterineae</taxon>
        <taxon>Myxococcaceae</taxon>
        <taxon>Corallococcus</taxon>
    </lineage>
</organism>
<dbReference type="EMBL" id="RAWE01000096">
    <property type="protein sequence ID" value="RKH00256.1"/>
    <property type="molecule type" value="Genomic_DNA"/>
</dbReference>
<reference evidence="2" key="1">
    <citation type="submission" date="2018-09" db="EMBL/GenBank/DDBJ databases">
        <authorList>
            <person name="Livingstone P.G."/>
            <person name="Whitworth D.E."/>
        </authorList>
    </citation>
    <scope>NUCLEOTIDE SEQUENCE [LARGE SCALE GENOMIC DNA]</scope>
    <source>
        <strain evidence="2">CA043D</strain>
    </source>
</reference>
<evidence type="ECO:0000313" key="1">
    <source>
        <dbReference type="EMBL" id="RKH00256.1"/>
    </source>
</evidence>
<dbReference type="PROSITE" id="PS51257">
    <property type="entry name" value="PROKAR_LIPOPROTEIN"/>
    <property type="match status" value="1"/>
</dbReference>
<gene>
    <name evidence="1" type="ORF">D7X32_23975</name>
</gene>
<name>A0A3A8JYJ8_9BACT</name>
<keyword evidence="2" id="KW-1185">Reference proteome</keyword>
<dbReference type="Proteomes" id="UP000268313">
    <property type="component" value="Unassembled WGS sequence"/>
</dbReference>
<dbReference type="OrthoDB" id="5381655at2"/>
<sequence>MSRLTVLGALVALTGCGGGETQVMSLAEMADRSLTFALADVDDAETPDAQGAHRFTVSYSVTQDGPCSRFADDVTATFNGEPMTLVPGGASDVGGRSEACENSRVYFNFDPSAWGREPLEDIVVQLQDASSTVRLVVKNAKAKRKFTFQGEGTPDKLRVGQSYAFLWEPSTEVPGPVEALLLREGGRAPGVLSVTQDGARATVAIPAGTPQANHTLTLGADLAATVGECTGVASCSGAIYHSQDFVLAVVP</sequence>
<proteinExistence type="predicted"/>
<comment type="caution">
    <text evidence="1">The sequence shown here is derived from an EMBL/GenBank/DDBJ whole genome shotgun (WGS) entry which is preliminary data.</text>
</comment>
<evidence type="ECO:0000313" key="2">
    <source>
        <dbReference type="Proteomes" id="UP000268313"/>
    </source>
</evidence>
<evidence type="ECO:0008006" key="3">
    <source>
        <dbReference type="Google" id="ProtNLM"/>
    </source>
</evidence>
<protein>
    <recommendedName>
        <fullName evidence="3">Lipoprotein</fullName>
    </recommendedName>
</protein>